<dbReference type="STRING" id="1927124.BST13_01140"/>
<dbReference type="Gene3D" id="3.30.70.1230">
    <property type="entry name" value="Nucleotide cyclase"/>
    <property type="match status" value="1"/>
</dbReference>
<dbReference type="CDD" id="cd07302">
    <property type="entry name" value="CHD"/>
    <property type="match status" value="1"/>
</dbReference>
<keyword evidence="5" id="KW-1185">Reference proteome</keyword>
<dbReference type="Pfam" id="PF13191">
    <property type="entry name" value="AAA_16"/>
    <property type="match status" value="1"/>
</dbReference>
<dbReference type="Pfam" id="PF13240">
    <property type="entry name" value="Zn_Ribbon_1"/>
    <property type="match status" value="1"/>
</dbReference>
<dbReference type="SMART" id="SM00044">
    <property type="entry name" value="CYCc"/>
    <property type="match status" value="1"/>
</dbReference>
<dbReference type="SUPFAM" id="SSF52540">
    <property type="entry name" value="P-loop containing nucleoside triphosphate hydrolases"/>
    <property type="match status" value="1"/>
</dbReference>
<dbReference type="Pfam" id="PF00211">
    <property type="entry name" value="Guanylate_cyc"/>
    <property type="match status" value="1"/>
</dbReference>
<dbReference type="GO" id="GO:0005737">
    <property type="term" value="C:cytoplasm"/>
    <property type="evidence" value="ECO:0007669"/>
    <property type="project" value="TreeGrafter"/>
</dbReference>
<dbReference type="PANTHER" id="PTHR16305:SF28">
    <property type="entry name" value="GUANYLATE CYCLASE DOMAIN-CONTAINING PROTEIN"/>
    <property type="match status" value="1"/>
</dbReference>
<dbReference type="AlphaFoldDB" id="A0A1X0BDT1"/>
<dbReference type="OrthoDB" id="5476461at2"/>
<accession>A0A1X0BDT1</accession>
<evidence type="ECO:0000313" key="4">
    <source>
        <dbReference type="EMBL" id="ORA39996.1"/>
    </source>
</evidence>
<dbReference type="InterPro" id="IPR041664">
    <property type="entry name" value="AAA_16"/>
</dbReference>
<dbReference type="SUPFAM" id="SSF55073">
    <property type="entry name" value="Nucleotide cyclase"/>
    <property type="match status" value="1"/>
</dbReference>
<evidence type="ECO:0000256" key="2">
    <source>
        <dbReference type="ARBA" id="ARBA00022840"/>
    </source>
</evidence>
<reference evidence="4 5" key="1">
    <citation type="submission" date="2017-02" db="EMBL/GenBank/DDBJ databases">
        <title>The new phylogeny of genus Mycobacterium.</title>
        <authorList>
            <person name="Tortoli E."/>
            <person name="Trovato A."/>
            <person name="Cirillo D.M."/>
        </authorList>
    </citation>
    <scope>NUCLEOTIDE SEQUENCE [LARGE SCALE GENOMIC DNA]</scope>
    <source>
        <strain evidence="4 5">RW6</strain>
    </source>
</reference>
<dbReference type="InterPro" id="IPR026870">
    <property type="entry name" value="Zinc_ribbon_dom"/>
</dbReference>
<dbReference type="PANTHER" id="PTHR16305">
    <property type="entry name" value="TESTICULAR SOLUBLE ADENYLYL CYCLASE"/>
    <property type="match status" value="1"/>
</dbReference>
<evidence type="ECO:0000256" key="1">
    <source>
        <dbReference type="ARBA" id="ARBA00022741"/>
    </source>
</evidence>
<proteinExistence type="predicted"/>
<dbReference type="Proteomes" id="UP000192448">
    <property type="component" value="Unassembled WGS sequence"/>
</dbReference>
<dbReference type="GO" id="GO:0035556">
    <property type="term" value="P:intracellular signal transduction"/>
    <property type="evidence" value="ECO:0007669"/>
    <property type="project" value="InterPro"/>
</dbReference>
<keyword evidence="1" id="KW-0547">Nucleotide-binding</keyword>
<sequence length="1052" mass="111919">MTVVTCRRCGRVARDGARFCDACGAPLAEPAGPAEYKQVTVLFADVVHSMDIAAAVGAERLREIMTELVQRCAEVVQRYGGTVDKFTGDGVMALFGAPVALEDHAFRACLTALEIQQEVQRLAVDVGRRDGLPLQLRIGLNSGEVIAGDIGSGPLGYTAVGAQVGLAQRMESVAPAGGVMLSESTARLVEHTVVLDAPQQVRIKGATEPVPARRLVGIAPHQQARMGRGSTHLVGRSWELAALVGMLDRTAGGAGCVAGVVGPPGIGKSRLIAETVGVAVGRGIQVYSAFCESHTADVPLSVVSELMRAMFGVDGVGDDATARNLLRARLPDIDDADRVLLEDALSIADPDAPLSEIGADTRRRRVTALVDAVVTACPATSVYVIEDVHWIDPVSDAVLVDLLTTLTRARSLVLVTYRPEYDGALSRHPGAQTIALSPLDDEQTAELVTGLLGRDASVGGLAGQIAERAAGNPFFVQEIVRDLADRGVLAGGRGCYLCPTGADDVAVPATLQAAIAARVDRLDAAAKRTLSAAAVVGARFDEALLAQFADTTQLSRLITAELIEQVASTPKAQYAFRHPMIWSVMYRAQLKSERAQLHRCVAAAIEPRDENAALIADHFEAGGELRQAYDWHMRAGDWSRFRDVRAARMSWQRAGQVADRLPLDDPQRPALRIAPRALISGTSFRSGGAISDTGFDELRALAEEADDKRSLAIGMAGHVGALLGHGQFRAADELASELVGILDAIADPDLIVGLMHTTLIAKFAMGAMADLVRLAQRVIDLSGGDPRRGSIVTESPLLIAMMLGAVARSSWGQPGWRDELDRAWVLLRDINPAARGVLLVYSFNVGWAYGTLRVDEEILQETAETLRFAEQLGEGYALDAARCARGLALVAADPESAEGFELLEQTREAVVQERFTMPVLAPIDIAFARRQVRAGDRDGAITALRGIVAGQIGAGGWLGRGVAVTALAEELVARGSADDLAEVEAAVERLEAEPGEPGFVLFDVMALRLRALLAGARGDSAYPELVRQYRDKAKSFGFEGHLAWAEEMSRAG</sequence>
<dbReference type="GO" id="GO:0005524">
    <property type="term" value="F:ATP binding"/>
    <property type="evidence" value="ECO:0007669"/>
    <property type="project" value="UniProtKB-KW"/>
</dbReference>
<keyword evidence="2" id="KW-0067">ATP-binding</keyword>
<feature type="domain" description="Guanylate cyclase" evidence="3">
    <location>
        <begin position="40"/>
        <end position="171"/>
    </location>
</feature>
<protein>
    <recommendedName>
        <fullName evidence="3">Guanylate cyclase domain-containing protein</fullName>
    </recommendedName>
</protein>
<dbReference type="InterPro" id="IPR029787">
    <property type="entry name" value="Nucleotide_cyclase"/>
</dbReference>
<dbReference type="PROSITE" id="PS50125">
    <property type="entry name" value="GUANYLATE_CYCLASE_2"/>
    <property type="match status" value="1"/>
</dbReference>
<evidence type="ECO:0000259" key="3">
    <source>
        <dbReference type="PROSITE" id="PS50125"/>
    </source>
</evidence>
<dbReference type="EMBL" id="MVHF01000001">
    <property type="protein sequence ID" value="ORA39996.1"/>
    <property type="molecule type" value="Genomic_DNA"/>
</dbReference>
<gene>
    <name evidence="4" type="ORF">BST13_01140</name>
</gene>
<dbReference type="InterPro" id="IPR027417">
    <property type="entry name" value="P-loop_NTPase"/>
</dbReference>
<name>A0A1X0BDT1_9MYCO</name>
<dbReference type="GO" id="GO:0004016">
    <property type="term" value="F:adenylate cyclase activity"/>
    <property type="evidence" value="ECO:0007669"/>
    <property type="project" value="TreeGrafter"/>
</dbReference>
<evidence type="ECO:0000313" key="5">
    <source>
        <dbReference type="Proteomes" id="UP000192448"/>
    </source>
</evidence>
<comment type="caution">
    <text evidence="4">The sequence shown here is derived from an EMBL/GenBank/DDBJ whole genome shotgun (WGS) entry which is preliminary data.</text>
</comment>
<dbReference type="InterPro" id="IPR001054">
    <property type="entry name" value="A/G_cyclase"/>
</dbReference>
<organism evidence="4 5">
    <name type="scientific">Mycobacterium aquaticum</name>
    <dbReference type="NCBI Taxonomy" id="1927124"/>
    <lineage>
        <taxon>Bacteria</taxon>
        <taxon>Bacillati</taxon>
        <taxon>Actinomycetota</taxon>
        <taxon>Actinomycetes</taxon>
        <taxon>Mycobacteriales</taxon>
        <taxon>Mycobacteriaceae</taxon>
        <taxon>Mycobacterium</taxon>
    </lineage>
</organism>
<dbReference type="GO" id="GO:0009190">
    <property type="term" value="P:cyclic nucleotide biosynthetic process"/>
    <property type="evidence" value="ECO:0007669"/>
    <property type="project" value="InterPro"/>
</dbReference>